<dbReference type="Pfam" id="PF02254">
    <property type="entry name" value="TrkA_N"/>
    <property type="match status" value="1"/>
</dbReference>
<keyword evidence="5 8" id="KW-1133">Transmembrane helix</keyword>
<feature type="transmembrane region" description="Helical" evidence="8">
    <location>
        <begin position="156"/>
        <end position="176"/>
    </location>
</feature>
<feature type="transmembrane region" description="Helical" evidence="8">
    <location>
        <begin position="188"/>
        <end position="211"/>
    </location>
</feature>
<dbReference type="PANTHER" id="PTHR42751">
    <property type="entry name" value="SODIUM/HYDROGEN EXCHANGER FAMILY/TRKA DOMAIN PROTEIN"/>
    <property type="match status" value="1"/>
</dbReference>
<evidence type="ECO:0000313" key="12">
    <source>
        <dbReference type="Proteomes" id="UP000007575"/>
    </source>
</evidence>
<feature type="transmembrane region" description="Helical" evidence="8">
    <location>
        <begin position="96"/>
        <end position="115"/>
    </location>
</feature>
<dbReference type="HOGENOM" id="CLU_005126_9_0_0"/>
<dbReference type="InterPro" id="IPR006153">
    <property type="entry name" value="Cation/H_exchanger_TM"/>
</dbReference>
<feature type="domain" description="UBP-type" evidence="9">
    <location>
        <begin position="606"/>
        <end position="691"/>
    </location>
</feature>
<dbReference type="Gene3D" id="1.20.1530.20">
    <property type="match status" value="1"/>
</dbReference>
<keyword evidence="6 8" id="KW-0472">Membrane</keyword>
<feature type="region of interest" description="Disordered" evidence="7">
    <location>
        <begin position="431"/>
        <end position="451"/>
    </location>
</feature>
<dbReference type="EMBL" id="CP002191">
    <property type="protein sequence ID" value="AFD26821.1"/>
    <property type="molecule type" value="Genomic_DNA"/>
</dbReference>
<dbReference type="Proteomes" id="UP000007575">
    <property type="component" value="Chromosome"/>
</dbReference>
<dbReference type="InterPro" id="IPR001607">
    <property type="entry name" value="Znf_UBP"/>
</dbReference>
<evidence type="ECO:0000256" key="5">
    <source>
        <dbReference type="ARBA" id="ARBA00022989"/>
    </source>
</evidence>
<dbReference type="Gene3D" id="3.40.50.720">
    <property type="entry name" value="NAD(P)-binding Rossmann-like Domain"/>
    <property type="match status" value="1"/>
</dbReference>
<evidence type="ECO:0000256" key="1">
    <source>
        <dbReference type="ARBA" id="ARBA00004141"/>
    </source>
</evidence>
<evidence type="ECO:0000256" key="4">
    <source>
        <dbReference type="ARBA" id="ARBA00022692"/>
    </source>
</evidence>
<feature type="domain" description="RCK N-terminal" evidence="10">
    <location>
        <begin position="457"/>
        <end position="574"/>
    </location>
</feature>
<dbReference type="eggNOG" id="COG1226">
    <property type="taxonomic scope" value="Bacteria"/>
</dbReference>
<dbReference type="InterPro" id="IPR003148">
    <property type="entry name" value="RCK_N"/>
</dbReference>
<name>H8GVV6_DEIGI</name>
<evidence type="ECO:0000256" key="6">
    <source>
        <dbReference type="ARBA" id="ARBA00023136"/>
    </source>
</evidence>
<dbReference type="PATRIC" id="fig|745776.4.peg.2971"/>
<dbReference type="GO" id="GO:1902600">
    <property type="term" value="P:proton transmembrane transport"/>
    <property type="evidence" value="ECO:0007669"/>
    <property type="project" value="InterPro"/>
</dbReference>
<dbReference type="RefSeq" id="WP_014686301.1">
    <property type="nucleotide sequence ID" value="NC_017790.1"/>
</dbReference>
<dbReference type="Pfam" id="PF00999">
    <property type="entry name" value="Na_H_Exchanger"/>
    <property type="match status" value="1"/>
</dbReference>
<dbReference type="GO" id="GO:0016020">
    <property type="term" value="C:membrane"/>
    <property type="evidence" value="ECO:0007669"/>
    <property type="project" value="UniProtKB-SubCell"/>
</dbReference>
<proteinExistence type="inferred from homology"/>
<organism evidence="11 12">
    <name type="scientific">Deinococcus gobiensis (strain DSM 21396 / JCM 16679 / CGMCC 1.7299 / I-0)</name>
    <dbReference type="NCBI Taxonomy" id="745776"/>
    <lineage>
        <taxon>Bacteria</taxon>
        <taxon>Thermotogati</taxon>
        <taxon>Deinococcota</taxon>
        <taxon>Deinococci</taxon>
        <taxon>Deinococcales</taxon>
        <taxon>Deinococcaceae</taxon>
        <taxon>Deinococcus</taxon>
    </lineage>
</organism>
<dbReference type="InterPro" id="IPR038770">
    <property type="entry name" value="Na+/solute_symporter_sf"/>
</dbReference>
<accession>H8GVV6</accession>
<evidence type="ECO:0000313" key="11">
    <source>
        <dbReference type="EMBL" id="AFD26821.1"/>
    </source>
</evidence>
<feature type="transmembrane region" description="Helical" evidence="8">
    <location>
        <begin position="329"/>
        <end position="349"/>
    </location>
</feature>
<evidence type="ECO:0000259" key="9">
    <source>
        <dbReference type="PROSITE" id="PS50271"/>
    </source>
</evidence>
<dbReference type="Pfam" id="PF02148">
    <property type="entry name" value="zf-UBP"/>
    <property type="match status" value="1"/>
</dbReference>
<dbReference type="PROSITE" id="PS51201">
    <property type="entry name" value="RCK_N"/>
    <property type="match status" value="1"/>
</dbReference>
<keyword evidence="12" id="KW-1185">Reference proteome</keyword>
<dbReference type="STRING" id="745776.DGo_CA2894"/>
<dbReference type="eggNOG" id="COG5207">
    <property type="taxonomic scope" value="Bacteria"/>
</dbReference>
<comment type="similarity">
    <text evidence="2">Belongs to the monovalent cation:proton antiporter 2 (CPA2) transporter (TC 2.A.37) family.</text>
</comment>
<dbReference type="GO" id="GO:0008270">
    <property type="term" value="F:zinc ion binding"/>
    <property type="evidence" value="ECO:0007669"/>
    <property type="project" value="InterPro"/>
</dbReference>
<dbReference type="GO" id="GO:0006813">
    <property type="term" value="P:potassium ion transport"/>
    <property type="evidence" value="ECO:0007669"/>
    <property type="project" value="InterPro"/>
</dbReference>
<gene>
    <name evidence="11" type="primary">kefC</name>
    <name evidence="11" type="ordered locus">DGo_CA2894</name>
</gene>
<evidence type="ECO:0000259" key="10">
    <source>
        <dbReference type="PROSITE" id="PS51201"/>
    </source>
</evidence>
<dbReference type="Gene3D" id="3.30.40.10">
    <property type="entry name" value="Zinc/RING finger domain, C3HC4 (zinc finger)"/>
    <property type="match status" value="1"/>
</dbReference>
<evidence type="ECO:0000256" key="7">
    <source>
        <dbReference type="SAM" id="MobiDB-lite"/>
    </source>
</evidence>
<feature type="transmembrane region" description="Helical" evidence="8">
    <location>
        <begin position="127"/>
        <end position="150"/>
    </location>
</feature>
<dbReference type="GO" id="GO:0015297">
    <property type="term" value="F:antiporter activity"/>
    <property type="evidence" value="ECO:0007669"/>
    <property type="project" value="InterPro"/>
</dbReference>
<feature type="transmembrane region" description="Helical" evidence="8">
    <location>
        <begin position="217"/>
        <end position="238"/>
    </location>
</feature>
<comment type="subcellular location">
    <subcellularLocation>
        <location evidence="1">Membrane</location>
        <topology evidence="1">Multi-pass membrane protein</topology>
    </subcellularLocation>
</comment>
<dbReference type="InterPro" id="IPR013083">
    <property type="entry name" value="Znf_RING/FYVE/PHD"/>
</dbReference>
<keyword evidence="3" id="KW-0813">Transport</keyword>
<dbReference type="PROSITE" id="PS50271">
    <property type="entry name" value="ZF_UBP"/>
    <property type="match status" value="1"/>
</dbReference>
<feature type="transmembrane region" description="Helical" evidence="8">
    <location>
        <begin position="72"/>
        <end position="90"/>
    </location>
</feature>
<protein>
    <submittedName>
        <fullName evidence="11">Glutathione-regulated potassium-efflux system protein KefB, putative</fullName>
    </submittedName>
</protein>
<dbReference type="AlphaFoldDB" id="H8GVV6"/>
<feature type="transmembrane region" description="Helical" evidence="8">
    <location>
        <begin position="304"/>
        <end position="323"/>
    </location>
</feature>
<dbReference type="SUPFAM" id="SSF57850">
    <property type="entry name" value="RING/U-box"/>
    <property type="match status" value="1"/>
</dbReference>
<keyword evidence="4 8" id="KW-0812">Transmembrane</keyword>
<evidence type="ECO:0000256" key="2">
    <source>
        <dbReference type="ARBA" id="ARBA00005551"/>
    </source>
</evidence>
<sequence length="691" mass="70715">MTRQPLPLPRRVRRPPFSGFPALLYLAFTGSALASATEGHSGPPAFMAQLTLLLLVAGATAFASFRLGLVPIIGFLFAGVLAGPSALGIIDDPALIGAASEIGVMLLLFTIGIEFSLDKLARIFRLIFVGGGLQVVLTVAAATAALLAFGVSLPNAVFTGFLLSLSSTAIVTKILESRGGVGSPTGQASLGILIFQDLAVVVMVLLVPMLAGQGGGAGGLVVALLKAGGIVAAVLLLARRVVPKLLEVVARTCSQEIFLLSTLALCFATAYLTSLAGVSLALGAFLAGLLVSESRFGRQAFGEILPLQILFSAAFFLSVGLQLDLGFLWTHLPLVLGAVAAFAVLKALAATLSVRLLGFPLATAAATGWLLAQVGEFSFVLESSGRALGLSPAGLGETGTQTFIAATVLLMALTPVMATLGERLGALGRARPAPTAAPAEAPTRAEPNPEAPLAHLSGHVLVAGFGDHARRLVKGLAAQQVPFGVLTLSPDGAAQVAAHGHPVLIGDYARAGLLGDAGLASARALVVLDDVPEMTARVVGVARTLNPGLTIVAHTDGPEEVAALRGLGATHVLTSTDAVARGALNRLGLLPPPSTPPMTLSPEQRGMCSHAHSVTVVHPQSTDTCPECVALGDAWVHLRVCMSCGHTGCCDSSPNRHASAHARASGHPIIRSLEAGEPWAYCYPDDLTAPR</sequence>
<feature type="transmembrane region" description="Helical" evidence="8">
    <location>
        <begin position="46"/>
        <end position="65"/>
    </location>
</feature>
<dbReference type="PANTHER" id="PTHR42751:SF3">
    <property type="entry name" value="SODIUM_GLUTAMATE SYMPORTER"/>
    <property type="match status" value="1"/>
</dbReference>
<dbReference type="eggNOG" id="COG0475">
    <property type="taxonomic scope" value="Bacteria"/>
</dbReference>
<dbReference type="SUPFAM" id="SSF51735">
    <property type="entry name" value="NAD(P)-binding Rossmann-fold domains"/>
    <property type="match status" value="1"/>
</dbReference>
<reference evidence="11 12" key="1">
    <citation type="journal article" date="2012" name="PLoS ONE">
        <title>Genome sequence and transcriptome analysis of the radioresistant bacterium Deinococcus gobiensis: insights into the extreme environmental adaptations.</title>
        <authorList>
            <person name="Yuan M."/>
            <person name="Chen M."/>
            <person name="Zhang W."/>
            <person name="Lu W."/>
            <person name="Wang J."/>
            <person name="Yang M."/>
            <person name="Zhao P."/>
            <person name="Tang R."/>
            <person name="Li X."/>
            <person name="Hao Y."/>
            <person name="Zhou Z."/>
            <person name="Zhan Y."/>
            <person name="Yu H."/>
            <person name="Teng C."/>
            <person name="Yan Y."/>
            <person name="Ping S."/>
            <person name="Wang Y."/>
            <person name="Lin M."/>
        </authorList>
    </citation>
    <scope>NUCLEOTIDE SEQUENCE [LARGE SCALE GENOMIC DNA]</scope>
    <source>
        <strain evidence="11 12">I-0</strain>
    </source>
</reference>
<dbReference type="KEGG" id="dgo:DGo_CA2894"/>
<evidence type="ECO:0000256" key="3">
    <source>
        <dbReference type="ARBA" id="ARBA00022448"/>
    </source>
</evidence>
<evidence type="ECO:0000256" key="8">
    <source>
        <dbReference type="SAM" id="Phobius"/>
    </source>
</evidence>
<dbReference type="InterPro" id="IPR036291">
    <property type="entry name" value="NAD(P)-bd_dom_sf"/>
</dbReference>